<reference evidence="2" key="1">
    <citation type="journal article" date="2013" name="New Phytol.">
        <title>Comparative genomic and transcriptomic analyses reveal the hemibiotrophic stage shift of Colletotrichum fungi.</title>
        <authorList>
            <person name="Gan P."/>
            <person name="Ikeda K."/>
            <person name="Irieda H."/>
            <person name="Narusaka M."/>
            <person name="O'Connell R.J."/>
            <person name="Narusaka Y."/>
            <person name="Takano Y."/>
            <person name="Kubo Y."/>
            <person name="Shirasu K."/>
        </authorList>
    </citation>
    <scope>NUCLEOTIDE SEQUENCE [LARGE SCALE GENOMIC DNA]</scope>
    <source>
        <strain evidence="2">104-T / ATCC 96160 / CBS 514.97 / LARS 414 / MAFF 240422</strain>
    </source>
</reference>
<dbReference type="EMBL" id="AMCV02000037">
    <property type="protein sequence ID" value="TDZ15972.1"/>
    <property type="molecule type" value="Genomic_DNA"/>
</dbReference>
<protein>
    <submittedName>
        <fullName evidence="1">Uncharacterized protein</fullName>
    </submittedName>
</protein>
<organism evidence="1 2">
    <name type="scientific">Colletotrichum orbiculare (strain 104-T / ATCC 96160 / CBS 514.97 / LARS 414 / MAFF 240422)</name>
    <name type="common">Cucumber anthracnose fungus</name>
    <name type="synonym">Colletotrichum lagenarium</name>
    <dbReference type="NCBI Taxonomy" id="1213857"/>
    <lineage>
        <taxon>Eukaryota</taxon>
        <taxon>Fungi</taxon>
        <taxon>Dikarya</taxon>
        <taxon>Ascomycota</taxon>
        <taxon>Pezizomycotina</taxon>
        <taxon>Sordariomycetes</taxon>
        <taxon>Hypocreomycetidae</taxon>
        <taxon>Glomerellales</taxon>
        <taxon>Glomerellaceae</taxon>
        <taxon>Colletotrichum</taxon>
        <taxon>Colletotrichum orbiculare species complex</taxon>
    </lineage>
</organism>
<evidence type="ECO:0000313" key="2">
    <source>
        <dbReference type="Proteomes" id="UP000014480"/>
    </source>
</evidence>
<sequence>MPSIPYGAILTTSTFRSQDMACRQWFLEPTFPSSEAPNAVGTLITYGKAHLASIDSASLVKLPWIDLAAVC</sequence>
<reference evidence="2" key="2">
    <citation type="journal article" date="2019" name="Mol. Plant Microbe Interact.">
        <title>Genome sequence resources for four phytopathogenic fungi from the Colletotrichum orbiculare species complex.</title>
        <authorList>
            <person name="Gan P."/>
            <person name="Tsushima A."/>
            <person name="Narusaka M."/>
            <person name="Narusaka Y."/>
            <person name="Takano Y."/>
            <person name="Kubo Y."/>
            <person name="Shirasu K."/>
        </authorList>
    </citation>
    <scope>GENOME REANNOTATION</scope>
    <source>
        <strain evidence="2">104-T / ATCC 96160 / CBS 514.97 / LARS 414 / MAFF 240422</strain>
    </source>
</reference>
<comment type="caution">
    <text evidence="1">The sequence shown here is derived from an EMBL/GenBank/DDBJ whole genome shotgun (WGS) entry which is preliminary data.</text>
</comment>
<gene>
    <name evidence="1" type="ORF">Cob_v010953</name>
</gene>
<keyword evidence="2" id="KW-1185">Reference proteome</keyword>
<dbReference type="AlphaFoldDB" id="A0A484FD77"/>
<name>A0A484FD77_COLOR</name>
<proteinExistence type="predicted"/>
<accession>A0A484FD77</accession>
<dbReference type="Proteomes" id="UP000014480">
    <property type="component" value="Unassembled WGS sequence"/>
</dbReference>
<evidence type="ECO:0000313" key="1">
    <source>
        <dbReference type="EMBL" id="TDZ15972.1"/>
    </source>
</evidence>